<evidence type="ECO:0000313" key="2">
    <source>
        <dbReference type="EMBL" id="TGN19606.1"/>
    </source>
</evidence>
<reference evidence="2" key="1">
    <citation type="journal article" date="2019" name="PLoS Negl. Trop. Dis.">
        <title>Revisiting the worldwide diversity of Leptospira species in the environment.</title>
        <authorList>
            <person name="Vincent A.T."/>
            <person name="Schiettekatte O."/>
            <person name="Bourhy P."/>
            <person name="Veyrier F.J."/>
            <person name="Picardeau M."/>
        </authorList>
    </citation>
    <scope>NUCLEOTIDE SEQUENCE [LARGE SCALE GENOMIC DNA]</scope>
    <source>
        <strain evidence="2">201300427</strain>
    </source>
</reference>
<protein>
    <submittedName>
        <fullName evidence="2">PIG-L family deacetylase</fullName>
    </submittedName>
</protein>
<proteinExistence type="predicted"/>
<dbReference type="InterPro" id="IPR024078">
    <property type="entry name" value="LmbE-like_dom_sf"/>
</dbReference>
<dbReference type="Gene3D" id="3.40.50.10320">
    <property type="entry name" value="LmbE-like"/>
    <property type="match status" value="1"/>
</dbReference>
<dbReference type="InterPro" id="IPR003737">
    <property type="entry name" value="GlcNAc_PI_deacetylase-related"/>
</dbReference>
<dbReference type="OrthoDB" id="9790023at2"/>
<gene>
    <name evidence="2" type="ORF">EHS15_07400</name>
</gene>
<dbReference type="Pfam" id="PF02585">
    <property type="entry name" value="PIG-L"/>
    <property type="match status" value="1"/>
</dbReference>
<dbReference type="SUPFAM" id="SSF102588">
    <property type="entry name" value="LmbE-like"/>
    <property type="match status" value="1"/>
</dbReference>
<keyword evidence="1" id="KW-1133">Transmembrane helix</keyword>
<name>A0A4V3JY30_9LEPT</name>
<dbReference type="EMBL" id="RQHW01000028">
    <property type="protein sequence ID" value="TGN19606.1"/>
    <property type="molecule type" value="Genomic_DNA"/>
</dbReference>
<comment type="caution">
    <text evidence="2">The sequence shown here is derived from an EMBL/GenBank/DDBJ whole genome shotgun (WGS) entry which is preliminary data.</text>
</comment>
<dbReference type="GO" id="GO:0016811">
    <property type="term" value="F:hydrolase activity, acting on carbon-nitrogen (but not peptide) bonds, in linear amides"/>
    <property type="evidence" value="ECO:0007669"/>
    <property type="project" value="TreeGrafter"/>
</dbReference>
<evidence type="ECO:0000256" key="1">
    <source>
        <dbReference type="SAM" id="Phobius"/>
    </source>
</evidence>
<accession>A0A4V3JY30</accession>
<keyword evidence="1" id="KW-0472">Membrane</keyword>
<dbReference type="PANTHER" id="PTHR12993">
    <property type="entry name" value="N-ACETYLGLUCOSAMINYL-PHOSPHATIDYLINOSITOL DE-N-ACETYLASE-RELATED"/>
    <property type="match status" value="1"/>
</dbReference>
<dbReference type="Proteomes" id="UP000298058">
    <property type="component" value="Unassembled WGS sequence"/>
</dbReference>
<dbReference type="RefSeq" id="WP_135759922.1">
    <property type="nucleotide sequence ID" value="NZ_RQHW01000028.1"/>
</dbReference>
<keyword evidence="1" id="KW-0812">Transmembrane</keyword>
<dbReference type="AlphaFoldDB" id="A0A4V3JY30"/>
<evidence type="ECO:0000313" key="3">
    <source>
        <dbReference type="Proteomes" id="UP000298058"/>
    </source>
</evidence>
<dbReference type="PANTHER" id="PTHR12993:SF11">
    <property type="entry name" value="N-ACETYLGLUCOSAMINYL-PHOSPHATIDYLINOSITOL DE-N-ACETYLASE"/>
    <property type="match status" value="1"/>
</dbReference>
<feature type="transmembrane region" description="Helical" evidence="1">
    <location>
        <begin position="7"/>
        <end position="26"/>
    </location>
</feature>
<keyword evidence="3" id="KW-1185">Reference proteome</keyword>
<organism evidence="2 3">
    <name type="scientific">Leptospira idonii</name>
    <dbReference type="NCBI Taxonomy" id="1193500"/>
    <lineage>
        <taxon>Bacteria</taxon>
        <taxon>Pseudomonadati</taxon>
        <taxon>Spirochaetota</taxon>
        <taxon>Spirochaetia</taxon>
        <taxon>Leptospirales</taxon>
        <taxon>Leptospiraceae</taxon>
        <taxon>Leptospira</taxon>
    </lineage>
</organism>
<sequence length="281" mass="31750">MKLLKRFLIVFSILLIGGLAVGFFWLRSLFQEQSASEVFSLNESLSSRRILGVFAHPDDEQLVNSVFVRAKKSDPNTFTALVTATKGEAGEQVPVVARQKELGIIRKAEALKNGFAMGIDEQEVWDYPDSGVPEVPIQELKEKVKASFEAYRPEILVTFWPESGATGHKDHRRMGLVATEVAKEWKFNSKNRSYPGPRYIAYVITPRKAFLTLGGEIGKFVAENQPDPTHSLGSETDSKLKGWEIHASQGDYVREAYGIPARILYMIWDKEFYYVVDLEKQ</sequence>